<dbReference type="SUPFAM" id="SSF51905">
    <property type="entry name" value="FAD/NAD(P)-binding domain"/>
    <property type="match status" value="1"/>
</dbReference>
<evidence type="ECO:0000259" key="5">
    <source>
        <dbReference type="Pfam" id="PF01494"/>
    </source>
</evidence>
<accession>A0A4Q2DJE4</accession>
<gene>
    <name evidence="6" type="ORF">EST38_g5696</name>
</gene>
<dbReference type="EMBL" id="SDEE01000163">
    <property type="protein sequence ID" value="RXW20150.1"/>
    <property type="molecule type" value="Genomic_DNA"/>
</dbReference>
<evidence type="ECO:0000256" key="2">
    <source>
        <dbReference type="ARBA" id="ARBA00022827"/>
    </source>
</evidence>
<dbReference type="PANTHER" id="PTHR46972">
    <property type="entry name" value="MONOOXYGENASE ASQM-RELATED"/>
    <property type="match status" value="1"/>
</dbReference>
<keyword evidence="7" id="KW-1185">Reference proteome</keyword>
<evidence type="ECO:0000256" key="4">
    <source>
        <dbReference type="ARBA" id="ARBA00023033"/>
    </source>
</evidence>
<proteinExistence type="predicted"/>
<dbReference type="Proteomes" id="UP000290288">
    <property type="component" value="Unassembled WGS sequence"/>
</dbReference>
<keyword evidence="4" id="KW-0503">Monooxygenase</keyword>
<organism evidence="6 7">
    <name type="scientific">Candolleomyces aberdarensis</name>
    <dbReference type="NCBI Taxonomy" id="2316362"/>
    <lineage>
        <taxon>Eukaryota</taxon>
        <taxon>Fungi</taxon>
        <taxon>Dikarya</taxon>
        <taxon>Basidiomycota</taxon>
        <taxon>Agaricomycotina</taxon>
        <taxon>Agaricomycetes</taxon>
        <taxon>Agaricomycetidae</taxon>
        <taxon>Agaricales</taxon>
        <taxon>Agaricineae</taxon>
        <taxon>Psathyrellaceae</taxon>
        <taxon>Candolleomyces</taxon>
    </lineage>
</organism>
<keyword evidence="1" id="KW-0285">Flavoprotein</keyword>
<dbReference type="GO" id="GO:0004497">
    <property type="term" value="F:monooxygenase activity"/>
    <property type="evidence" value="ECO:0007669"/>
    <property type="project" value="UniProtKB-KW"/>
</dbReference>
<dbReference type="Gene3D" id="3.50.50.60">
    <property type="entry name" value="FAD/NAD(P)-binding domain"/>
    <property type="match status" value="1"/>
</dbReference>
<feature type="domain" description="FAD-binding" evidence="5">
    <location>
        <begin position="314"/>
        <end position="365"/>
    </location>
</feature>
<dbReference type="Pfam" id="PF01494">
    <property type="entry name" value="FAD_binding_3"/>
    <property type="match status" value="2"/>
</dbReference>
<dbReference type="InterPro" id="IPR002938">
    <property type="entry name" value="FAD-bd"/>
</dbReference>
<sequence>MASSTRNLKVAIIGAGPGGLTLAAILRKLKIPHTIFELDASPSARIQGSMLDIHKGSGQLALEKAGLLDVFKRHMRVDATELYIRDHHGNVHIHHSEEGEEDPNRPEIDRAVLRRILLDAVEPETIQWGKKLVNVEVSATTEGKNSFVLVFADGTKSSEFDIVVGADGAWSRTRTLLRSSVPPSYVGITYLWTCIKDIDTRYPRLSEYVGKGSCFTLDSQCKNGMVCAQKNGDGTMKTFAFFPADENWKENSGIDWSKTESEFKSVLQDFVDKILPDWNDNVKDLIRECDEGEMAVRPLYRYPPGHKFEKQVSGVTLLGDAAHVIPPFAGVGVNLAMHDAYDLAQALEKVLVEGADIGAALNEYEGIMMERAGKNAELTAGNQEQFFGGGGLDKTVAFLKSVFGG</sequence>
<evidence type="ECO:0000313" key="6">
    <source>
        <dbReference type="EMBL" id="RXW20150.1"/>
    </source>
</evidence>
<evidence type="ECO:0000256" key="3">
    <source>
        <dbReference type="ARBA" id="ARBA00023002"/>
    </source>
</evidence>
<dbReference type="GO" id="GO:0071949">
    <property type="term" value="F:FAD binding"/>
    <property type="evidence" value="ECO:0007669"/>
    <property type="project" value="InterPro"/>
</dbReference>
<dbReference type="PANTHER" id="PTHR46972:SF1">
    <property type="entry name" value="FAD DEPENDENT OXIDOREDUCTASE DOMAIN-CONTAINING PROTEIN"/>
    <property type="match status" value="1"/>
</dbReference>
<reference evidence="6 7" key="1">
    <citation type="submission" date="2019-01" db="EMBL/GenBank/DDBJ databases">
        <title>Draft genome sequence of Psathyrella aberdarensis IHI B618.</title>
        <authorList>
            <person name="Buettner E."/>
            <person name="Kellner H."/>
        </authorList>
    </citation>
    <scope>NUCLEOTIDE SEQUENCE [LARGE SCALE GENOMIC DNA]</scope>
    <source>
        <strain evidence="6 7">IHI B618</strain>
    </source>
</reference>
<protein>
    <recommendedName>
        <fullName evidence="5">FAD-binding domain-containing protein</fullName>
    </recommendedName>
</protein>
<dbReference type="OrthoDB" id="655030at2759"/>
<dbReference type="InterPro" id="IPR036188">
    <property type="entry name" value="FAD/NAD-bd_sf"/>
</dbReference>
<dbReference type="STRING" id="2316362.A0A4Q2DJE4"/>
<comment type="caution">
    <text evidence="6">The sequence shown here is derived from an EMBL/GenBank/DDBJ whole genome shotgun (WGS) entry which is preliminary data.</text>
</comment>
<keyword evidence="3" id="KW-0560">Oxidoreductase</keyword>
<keyword evidence="2" id="KW-0274">FAD</keyword>
<evidence type="ECO:0000256" key="1">
    <source>
        <dbReference type="ARBA" id="ARBA00022630"/>
    </source>
</evidence>
<name>A0A4Q2DJE4_9AGAR</name>
<dbReference type="AlphaFoldDB" id="A0A4Q2DJE4"/>
<evidence type="ECO:0000313" key="7">
    <source>
        <dbReference type="Proteomes" id="UP000290288"/>
    </source>
</evidence>
<dbReference type="PRINTS" id="PR00420">
    <property type="entry name" value="RNGMNOXGNASE"/>
</dbReference>
<feature type="domain" description="FAD-binding" evidence="5">
    <location>
        <begin position="8"/>
        <end position="238"/>
    </location>
</feature>